<organism evidence="1 2">
    <name type="scientific">Littorina saxatilis</name>
    <dbReference type="NCBI Taxonomy" id="31220"/>
    <lineage>
        <taxon>Eukaryota</taxon>
        <taxon>Metazoa</taxon>
        <taxon>Spiralia</taxon>
        <taxon>Lophotrochozoa</taxon>
        <taxon>Mollusca</taxon>
        <taxon>Gastropoda</taxon>
        <taxon>Caenogastropoda</taxon>
        <taxon>Littorinimorpha</taxon>
        <taxon>Littorinoidea</taxon>
        <taxon>Littorinidae</taxon>
        <taxon>Littorina</taxon>
    </lineage>
</organism>
<evidence type="ECO:0000313" key="1">
    <source>
        <dbReference type="EMBL" id="KAK7087436.1"/>
    </source>
</evidence>
<gene>
    <name evidence="1" type="ORF">V1264_021487</name>
</gene>
<evidence type="ECO:0000313" key="2">
    <source>
        <dbReference type="Proteomes" id="UP001374579"/>
    </source>
</evidence>
<dbReference type="EMBL" id="JBAMIC010004070">
    <property type="protein sequence ID" value="KAK7087436.1"/>
    <property type="molecule type" value="Genomic_DNA"/>
</dbReference>
<accession>A0AAN9FVQ7</accession>
<keyword evidence="2" id="KW-1185">Reference proteome</keyword>
<protein>
    <submittedName>
        <fullName evidence="1">Uncharacterized protein</fullName>
    </submittedName>
</protein>
<comment type="caution">
    <text evidence="1">The sequence shown here is derived from an EMBL/GenBank/DDBJ whole genome shotgun (WGS) entry which is preliminary data.</text>
</comment>
<reference evidence="1 2" key="1">
    <citation type="submission" date="2024-02" db="EMBL/GenBank/DDBJ databases">
        <title>Chromosome-scale genome assembly of the rough periwinkle Littorina saxatilis.</title>
        <authorList>
            <person name="De Jode A."/>
            <person name="Faria R."/>
            <person name="Formenti G."/>
            <person name="Sims Y."/>
            <person name="Smith T.P."/>
            <person name="Tracey A."/>
            <person name="Wood J.M.D."/>
            <person name="Zagrodzka Z.B."/>
            <person name="Johannesson K."/>
            <person name="Butlin R.K."/>
            <person name="Leder E.H."/>
        </authorList>
    </citation>
    <scope>NUCLEOTIDE SEQUENCE [LARGE SCALE GENOMIC DNA]</scope>
    <source>
        <strain evidence="1">Snail1</strain>
        <tissue evidence="1">Muscle</tissue>
    </source>
</reference>
<dbReference type="Proteomes" id="UP001374579">
    <property type="component" value="Unassembled WGS sequence"/>
</dbReference>
<sequence length="103" mass="11464">MGLTLPYISYIGEVLNLKNFRENGENVKNSCFLGNIYAPATLTLLQGQDAMYVFGGLVIIHHLAKFGTDRLNSVQEISNVKVFRPAGRPDDSGEYIDSLLLRM</sequence>
<dbReference type="AlphaFoldDB" id="A0AAN9FVQ7"/>
<proteinExistence type="predicted"/>
<name>A0AAN9FVQ7_9CAEN</name>